<dbReference type="InterPro" id="IPR001648">
    <property type="entry name" value="Ribosomal_bS18"/>
</dbReference>
<keyword evidence="3 4" id="KW-0687">Ribonucleoprotein</keyword>
<organism evidence="5 6">
    <name type="scientific">Acropora cervicornis</name>
    <name type="common">Staghorn coral</name>
    <dbReference type="NCBI Taxonomy" id="6130"/>
    <lineage>
        <taxon>Eukaryota</taxon>
        <taxon>Metazoa</taxon>
        <taxon>Cnidaria</taxon>
        <taxon>Anthozoa</taxon>
        <taxon>Hexacorallia</taxon>
        <taxon>Scleractinia</taxon>
        <taxon>Astrocoeniina</taxon>
        <taxon>Acroporidae</taxon>
        <taxon>Acropora</taxon>
    </lineage>
</organism>
<dbReference type="GO" id="GO:0070181">
    <property type="term" value="F:small ribosomal subunit rRNA binding"/>
    <property type="evidence" value="ECO:0007669"/>
    <property type="project" value="TreeGrafter"/>
</dbReference>
<dbReference type="GO" id="GO:0003735">
    <property type="term" value="F:structural constituent of ribosome"/>
    <property type="evidence" value="ECO:0007669"/>
    <property type="project" value="InterPro"/>
</dbReference>
<keyword evidence="2 4" id="KW-0689">Ribosomal protein</keyword>
<dbReference type="AlphaFoldDB" id="A0AAD9QWK5"/>
<reference evidence="5" key="1">
    <citation type="journal article" date="2023" name="G3 (Bethesda)">
        <title>Whole genome assembly and annotation of the endangered Caribbean coral Acropora cervicornis.</title>
        <authorList>
            <person name="Selwyn J.D."/>
            <person name="Vollmer S.V."/>
        </authorList>
    </citation>
    <scope>NUCLEOTIDE SEQUENCE</scope>
    <source>
        <strain evidence="5">K2</strain>
    </source>
</reference>
<gene>
    <name evidence="5" type="ORF">P5673_006907</name>
</gene>
<accession>A0AAD9QWK5</accession>
<dbReference type="EMBL" id="JARQWQ010000011">
    <property type="protein sequence ID" value="KAK2568858.1"/>
    <property type="molecule type" value="Genomic_DNA"/>
</dbReference>
<protein>
    <submittedName>
        <fullName evidence="5">28S ribosomal protein S18a</fullName>
    </submittedName>
</protein>
<evidence type="ECO:0000256" key="4">
    <source>
        <dbReference type="RuleBase" id="RU003910"/>
    </source>
</evidence>
<dbReference type="Gene3D" id="4.10.640.10">
    <property type="entry name" value="Ribosomal protein S18"/>
    <property type="match status" value="1"/>
</dbReference>
<keyword evidence="6" id="KW-1185">Reference proteome</keyword>
<evidence type="ECO:0000313" key="6">
    <source>
        <dbReference type="Proteomes" id="UP001249851"/>
    </source>
</evidence>
<dbReference type="PANTHER" id="PTHR13479:SF40">
    <property type="entry name" value="SMALL RIBOSOMAL SUBUNIT PROTEIN BS18M"/>
    <property type="match status" value="1"/>
</dbReference>
<evidence type="ECO:0000256" key="1">
    <source>
        <dbReference type="ARBA" id="ARBA00005589"/>
    </source>
</evidence>
<dbReference type="PANTHER" id="PTHR13479">
    <property type="entry name" value="30S RIBOSOMAL PROTEIN S18"/>
    <property type="match status" value="1"/>
</dbReference>
<dbReference type="PRINTS" id="PR00974">
    <property type="entry name" value="RIBOSOMALS18"/>
</dbReference>
<evidence type="ECO:0000313" key="5">
    <source>
        <dbReference type="EMBL" id="KAK2568858.1"/>
    </source>
</evidence>
<dbReference type="NCBIfam" id="TIGR00165">
    <property type="entry name" value="S18"/>
    <property type="match status" value="1"/>
</dbReference>
<proteinExistence type="inferred from homology"/>
<reference evidence="5" key="2">
    <citation type="journal article" date="2023" name="Science">
        <title>Genomic signatures of disease resistance in endangered staghorn corals.</title>
        <authorList>
            <person name="Vollmer S.V."/>
            <person name="Selwyn J.D."/>
            <person name="Despard B.A."/>
            <person name="Roesel C.L."/>
        </authorList>
    </citation>
    <scope>NUCLEOTIDE SEQUENCE</scope>
    <source>
        <strain evidence="5">K2</strain>
    </source>
</reference>
<comment type="similarity">
    <text evidence="1 4">Belongs to the bacterial ribosomal protein bS18 family.</text>
</comment>
<dbReference type="Pfam" id="PF01084">
    <property type="entry name" value="Ribosomal_S18"/>
    <property type="match status" value="1"/>
</dbReference>
<dbReference type="InterPro" id="IPR036870">
    <property type="entry name" value="Ribosomal_bS18_sf"/>
</dbReference>
<name>A0AAD9QWK5_ACRCE</name>
<evidence type="ECO:0000256" key="2">
    <source>
        <dbReference type="ARBA" id="ARBA00022980"/>
    </source>
</evidence>
<dbReference type="Proteomes" id="UP001249851">
    <property type="component" value="Unassembled WGS sequence"/>
</dbReference>
<dbReference type="SUPFAM" id="SSF46911">
    <property type="entry name" value="Ribosomal protein S18"/>
    <property type="match status" value="1"/>
</dbReference>
<dbReference type="GO" id="GO:0005763">
    <property type="term" value="C:mitochondrial small ribosomal subunit"/>
    <property type="evidence" value="ECO:0007669"/>
    <property type="project" value="TreeGrafter"/>
</dbReference>
<evidence type="ECO:0000256" key="3">
    <source>
        <dbReference type="ARBA" id="ARBA00023274"/>
    </source>
</evidence>
<comment type="caution">
    <text evidence="5">The sequence shown here is derived from an EMBL/GenBank/DDBJ whole genome shotgun (WGS) entry which is preliminary data.</text>
</comment>
<sequence length="208" mass="23955">MAWIGIRKEWSLTGEIEGNLLWLTLDKRKLHQTLAKRDFPQDIEAWGFFFNLSFNMHMTIVLSSQVVFKLYLARVKASVLTDDKINKADLGCPICSRDITFTYKASLKSEKKRTMYLQMVAVNVTQSNDFLVTKSNQDVLFLSQFMSPRGYILNRRVTGVCRKQQRKLEKAIKISQRLGLLPKLAPAVQKELEEKKLAAKRNAAQNKN</sequence>
<dbReference type="GO" id="GO:0032543">
    <property type="term" value="P:mitochondrial translation"/>
    <property type="evidence" value="ECO:0007669"/>
    <property type="project" value="TreeGrafter"/>
</dbReference>